<organism evidence="5 6">
    <name type="scientific">Triparma columacea</name>
    <dbReference type="NCBI Taxonomy" id="722753"/>
    <lineage>
        <taxon>Eukaryota</taxon>
        <taxon>Sar</taxon>
        <taxon>Stramenopiles</taxon>
        <taxon>Ochrophyta</taxon>
        <taxon>Bolidophyceae</taxon>
        <taxon>Parmales</taxon>
        <taxon>Triparmaceae</taxon>
        <taxon>Triparma</taxon>
    </lineage>
</organism>
<dbReference type="CDD" id="cd00201">
    <property type="entry name" value="WW"/>
    <property type="match status" value="1"/>
</dbReference>
<feature type="region of interest" description="Disordered" evidence="2">
    <location>
        <begin position="151"/>
        <end position="200"/>
    </location>
</feature>
<keyword evidence="1" id="KW-0863">Zinc-finger</keyword>
<evidence type="ECO:0000256" key="1">
    <source>
        <dbReference type="PROSITE-ProRule" id="PRU00175"/>
    </source>
</evidence>
<evidence type="ECO:0008006" key="7">
    <source>
        <dbReference type="Google" id="ProtNLM"/>
    </source>
</evidence>
<feature type="region of interest" description="Disordered" evidence="2">
    <location>
        <begin position="341"/>
        <end position="363"/>
    </location>
</feature>
<sequence length="363" mass="40025">MASSGGWTAHHDGATGQYYYYNEISGATQWEVPVGFDPGTQHLMPQLQGQQQGQQQLQGQGQYAQVQVQHEEVAPMSAAAAVRAALNGGGGGGGHQIHQQPAQHQTYYQTEEQQVYYQTVTTDGGTEHDVKRLIDSYGGDVQHYVAPKISMPQKRNGHHTGFDTSMLDSLPPLNPPANAIKGSTQTSKSSRRRSSKPAPIDPALLAASSNLNKDYLSLAQEYTHQSCYRVVPTTLENPDSVKCVLCRNEEVKSVFFPCGHRCVCETCRVKNNIGLPTAQGSWNFCPICCGEIKLTLEHDGTEEDRYWRWVKEVKPNLSNQFVRNFTKRSKAKIRRVSKGKADVVPEGEEGEEEGGKSRACAVM</sequence>
<evidence type="ECO:0000259" key="3">
    <source>
        <dbReference type="PROSITE" id="PS50020"/>
    </source>
</evidence>
<evidence type="ECO:0000256" key="2">
    <source>
        <dbReference type="SAM" id="MobiDB-lite"/>
    </source>
</evidence>
<keyword evidence="6" id="KW-1185">Reference proteome</keyword>
<dbReference type="Gene3D" id="2.20.70.10">
    <property type="match status" value="1"/>
</dbReference>
<keyword evidence="1" id="KW-0479">Metal-binding</keyword>
<dbReference type="PROSITE" id="PS50089">
    <property type="entry name" value="ZF_RING_2"/>
    <property type="match status" value="1"/>
</dbReference>
<dbReference type="Pfam" id="PF00397">
    <property type="entry name" value="WW"/>
    <property type="match status" value="1"/>
</dbReference>
<dbReference type="InterPro" id="IPR036020">
    <property type="entry name" value="WW_dom_sf"/>
</dbReference>
<keyword evidence="1" id="KW-0862">Zinc</keyword>
<dbReference type="PROSITE" id="PS50020">
    <property type="entry name" value="WW_DOMAIN_2"/>
    <property type="match status" value="1"/>
</dbReference>
<protein>
    <recommendedName>
        <fullName evidence="7">WW domain-containing protein</fullName>
    </recommendedName>
</protein>
<dbReference type="GO" id="GO:0008270">
    <property type="term" value="F:zinc ion binding"/>
    <property type="evidence" value="ECO:0007669"/>
    <property type="project" value="UniProtKB-KW"/>
</dbReference>
<feature type="domain" description="RING-type" evidence="4">
    <location>
        <begin position="243"/>
        <end position="288"/>
    </location>
</feature>
<proteinExistence type="predicted"/>
<dbReference type="AlphaFoldDB" id="A0A9W7G4G6"/>
<dbReference type="Pfam" id="PF13920">
    <property type="entry name" value="zf-C3HC4_3"/>
    <property type="match status" value="1"/>
</dbReference>
<dbReference type="InterPro" id="IPR001202">
    <property type="entry name" value="WW_dom"/>
</dbReference>
<dbReference type="OrthoDB" id="199205at2759"/>
<evidence type="ECO:0000313" key="5">
    <source>
        <dbReference type="EMBL" id="GMI32580.1"/>
    </source>
</evidence>
<name>A0A9W7G4G6_9STRA</name>
<dbReference type="Proteomes" id="UP001165065">
    <property type="component" value="Unassembled WGS sequence"/>
</dbReference>
<gene>
    <name evidence="5" type="ORF">TrCOL_g873</name>
</gene>
<dbReference type="Gene3D" id="3.30.40.10">
    <property type="entry name" value="Zinc/RING finger domain, C3HC4 (zinc finger)"/>
    <property type="match status" value="1"/>
</dbReference>
<dbReference type="EMBL" id="BRYA01000020">
    <property type="protein sequence ID" value="GMI32580.1"/>
    <property type="molecule type" value="Genomic_DNA"/>
</dbReference>
<feature type="domain" description="WW" evidence="3">
    <location>
        <begin position="1"/>
        <end position="35"/>
    </location>
</feature>
<dbReference type="SMART" id="SM00456">
    <property type="entry name" value="WW"/>
    <property type="match status" value="1"/>
</dbReference>
<accession>A0A9W7G4G6</accession>
<evidence type="ECO:0000313" key="6">
    <source>
        <dbReference type="Proteomes" id="UP001165065"/>
    </source>
</evidence>
<dbReference type="InterPro" id="IPR013083">
    <property type="entry name" value="Znf_RING/FYVE/PHD"/>
</dbReference>
<evidence type="ECO:0000259" key="4">
    <source>
        <dbReference type="PROSITE" id="PS50089"/>
    </source>
</evidence>
<dbReference type="PROSITE" id="PS01159">
    <property type="entry name" value="WW_DOMAIN_1"/>
    <property type="match status" value="1"/>
</dbReference>
<reference evidence="6" key="1">
    <citation type="journal article" date="2023" name="Commun. Biol.">
        <title>Genome analysis of Parmales, the sister group of diatoms, reveals the evolutionary specialization of diatoms from phago-mixotrophs to photoautotrophs.</title>
        <authorList>
            <person name="Ban H."/>
            <person name="Sato S."/>
            <person name="Yoshikawa S."/>
            <person name="Yamada K."/>
            <person name="Nakamura Y."/>
            <person name="Ichinomiya M."/>
            <person name="Sato N."/>
            <person name="Blanc-Mathieu R."/>
            <person name="Endo H."/>
            <person name="Kuwata A."/>
            <person name="Ogata H."/>
        </authorList>
    </citation>
    <scope>NUCLEOTIDE SEQUENCE [LARGE SCALE GENOMIC DNA]</scope>
</reference>
<dbReference type="SUPFAM" id="SSF51045">
    <property type="entry name" value="WW domain"/>
    <property type="match status" value="1"/>
</dbReference>
<dbReference type="InterPro" id="IPR001841">
    <property type="entry name" value="Znf_RING"/>
</dbReference>
<comment type="caution">
    <text evidence="5">The sequence shown here is derived from an EMBL/GenBank/DDBJ whole genome shotgun (WGS) entry which is preliminary data.</text>
</comment>